<comment type="caution">
    <text evidence="10">The sequence shown here is derived from an EMBL/GenBank/DDBJ whole genome shotgun (WGS) entry which is preliminary data.</text>
</comment>
<dbReference type="GO" id="GO:0004252">
    <property type="term" value="F:serine-type endopeptidase activity"/>
    <property type="evidence" value="ECO:0007669"/>
    <property type="project" value="UniProtKB-UniRule"/>
</dbReference>
<dbReference type="InterPro" id="IPR008979">
    <property type="entry name" value="Galactose-bd-like_sf"/>
</dbReference>
<feature type="active site" description="Charge relay system" evidence="7">
    <location>
        <position position="470"/>
    </location>
</feature>
<dbReference type="PANTHER" id="PTHR43399:SF4">
    <property type="entry name" value="CELL WALL-ASSOCIATED PROTEASE"/>
    <property type="match status" value="1"/>
</dbReference>
<comment type="catalytic activity">
    <reaction evidence="5">
        <text>Hydrolysis of proteins with broad specificity for peptide bonds, and a preference for a large uncharged residue in P1. Hydrolyzes peptide amides.</text>
        <dbReference type="EC" id="3.4.21.62"/>
    </reaction>
</comment>
<evidence type="ECO:0000256" key="4">
    <source>
        <dbReference type="ARBA" id="ARBA00022825"/>
    </source>
</evidence>
<name>K0R7K5_THAOC</name>
<dbReference type="PRINTS" id="PR00723">
    <property type="entry name" value="SUBTILISIN"/>
</dbReference>
<feature type="active site" description="Charge relay system" evidence="7">
    <location>
        <position position="730"/>
    </location>
</feature>
<feature type="non-terminal residue" evidence="10">
    <location>
        <position position="1"/>
    </location>
</feature>
<feature type="domain" description="Peptidase S8/S53" evidence="9">
    <location>
        <begin position="461"/>
        <end position="790"/>
    </location>
</feature>
<keyword evidence="4 7" id="KW-0720">Serine protease</keyword>
<keyword evidence="2 7" id="KW-0645">Protease</keyword>
<dbReference type="InterPro" id="IPR051048">
    <property type="entry name" value="Peptidase_S8/S53_subtilisin"/>
</dbReference>
<reference evidence="10 11" key="1">
    <citation type="journal article" date="2012" name="Genome Biol.">
        <title>Genome and low-iron response of an oceanic diatom adapted to chronic iron limitation.</title>
        <authorList>
            <person name="Lommer M."/>
            <person name="Specht M."/>
            <person name="Roy A.S."/>
            <person name="Kraemer L."/>
            <person name="Andreson R."/>
            <person name="Gutowska M.A."/>
            <person name="Wolf J."/>
            <person name="Bergner S.V."/>
            <person name="Schilhabel M.B."/>
            <person name="Klostermeier U.C."/>
            <person name="Beiko R.G."/>
            <person name="Rosenstiel P."/>
            <person name="Hippler M."/>
            <person name="Laroche J."/>
        </authorList>
    </citation>
    <scope>NUCLEOTIDE SEQUENCE [LARGE SCALE GENOMIC DNA]</scope>
    <source>
        <strain evidence="10 11">CCMP1005</strain>
    </source>
</reference>
<evidence type="ECO:0000256" key="3">
    <source>
        <dbReference type="ARBA" id="ARBA00022801"/>
    </source>
</evidence>
<dbReference type="InterPro" id="IPR022398">
    <property type="entry name" value="Peptidase_S8_His-AS"/>
</dbReference>
<dbReference type="InterPro" id="IPR034058">
    <property type="entry name" value="TagA/B/C/D_pept_dom"/>
</dbReference>
<sequence>VVCSSAPDRSGHERLGSLLSLLGLEEMTSQVLYNADDESCFLLSAGVEAVHSLLLDGTVGDEKNEMTTSEKASEATGEGEVPSSPAVHLTVMPMLDLLKLPSRTAMSLLEDDWSPDLTSLTRTVVTDEFSYEDTVEVEETLDLEGWRRSILVDLLPSPEGETTSTGSEGSSLVRDVMDHVSSLADPTSDDAATSTTLREAFSLTAVHLGERARMFERHSIWSRALELGFESDHGCGNMMDGLEVRTRRNWGEESPGGSVGGFEDSLKLTYLFSKRLALFHLPLSMSLRLDQLVILHPPSDYSEESEFDSSALNRHCALSLVMALSTHPSVQTVEVGRPVVQATFSESSTNAIYAVGVGGVSREKEELVASWPHVDMSEYDYVEPSAELAEAYAGLDIAEPKIEEDSILFDGHGKFSSEERNERAGRGLQSSTPVEGKTNPQWITQSNVRNSRPFFDEGLDGSGQIVAVADGGLDVDNCYLADTSVERIYGPDRWNLNHRKVVHYDDSFGDRLEREAGHGTYVSGILSGRRSVGADNNESAGHADGAAPGSRLAFFDMEVGSRGIDDPGIERLLQSLVQGGTSGARVLNASWGRSYGGRYSSFCREVDAALRSTYPDLLFVLSAGNTGRADGASSIQNPGDCKNSLAVGATLNEGSDARNGERGVEYLADYSSRGPTLDGRVKPDLVAPGHFMLAPMARPDEAGECDGGAQPSVQAGFSGGDGVKYTTGTSMAAPALAGSAAILRQYFEEGYCKADGDCCGTRGCGAAINASGSLLKAALMNGAQPLTGGVQFVPSGDVLQDQPLSEYDSNQGFGRVNLVKSVSLKNRNKISTLAINDKWLQNGKRDVYRVIIDKSDGCDEDLRATLAWYDPPGPVGCTKCLVNDLDLWIKDGLTMVHPNGRNFPDTTNNVERIRTQPEVNRDGQEMRIFVNAKNLAFNGQKYSLVVTGCFTRQDLATKPVDTARAPAVEERPAVTTTRPPLMFEMIDTKLGCPNERLFKLELNTSTDGEALAWDLAMSTADNGIEMVASGTGYSNFATITKKLCLDAGRRYRF</sequence>
<feature type="compositionally biased region" description="Polar residues" evidence="8">
    <location>
        <begin position="428"/>
        <end position="440"/>
    </location>
</feature>
<keyword evidence="3 7" id="KW-0378">Hydrolase</keyword>
<dbReference type="Gene3D" id="2.60.120.380">
    <property type="match status" value="1"/>
</dbReference>
<evidence type="ECO:0000256" key="2">
    <source>
        <dbReference type="ARBA" id="ARBA00022670"/>
    </source>
</evidence>
<dbReference type="InterPro" id="IPR015500">
    <property type="entry name" value="Peptidase_S8_subtilisin-rel"/>
</dbReference>
<evidence type="ECO:0000256" key="6">
    <source>
        <dbReference type="ARBA" id="ARBA00023619"/>
    </source>
</evidence>
<dbReference type="CDD" id="cd04842">
    <property type="entry name" value="Peptidases_S8_Kp43_protease"/>
    <property type="match status" value="1"/>
</dbReference>
<dbReference type="GO" id="GO:0006508">
    <property type="term" value="P:proteolysis"/>
    <property type="evidence" value="ECO:0007669"/>
    <property type="project" value="UniProtKB-KW"/>
</dbReference>
<dbReference type="PROSITE" id="PS51892">
    <property type="entry name" value="SUBTILASE"/>
    <property type="match status" value="1"/>
</dbReference>
<proteinExistence type="inferred from homology"/>
<evidence type="ECO:0000256" key="1">
    <source>
        <dbReference type="ARBA" id="ARBA00011073"/>
    </source>
</evidence>
<dbReference type="InterPro" id="IPR000209">
    <property type="entry name" value="Peptidase_S8/S53_dom"/>
</dbReference>
<evidence type="ECO:0000313" key="11">
    <source>
        <dbReference type="Proteomes" id="UP000266841"/>
    </source>
</evidence>
<feature type="region of interest" description="Disordered" evidence="8">
    <location>
        <begin position="61"/>
        <end position="84"/>
    </location>
</feature>
<dbReference type="Gene3D" id="3.40.50.200">
    <property type="entry name" value="Peptidase S8/S53 domain"/>
    <property type="match status" value="1"/>
</dbReference>
<dbReference type="eggNOG" id="KOG4266">
    <property type="taxonomic scope" value="Eukaryota"/>
</dbReference>
<evidence type="ECO:0000256" key="7">
    <source>
        <dbReference type="PROSITE-ProRule" id="PRU01240"/>
    </source>
</evidence>
<dbReference type="OrthoDB" id="10256524at2759"/>
<dbReference type="PROSITE" id="PS00137">
    <property type="entry name" value="SUBTILASE_HIS"/>
    <property type="match status" value="1"/>
</dbReference>
<feature type="active site" description="Charge relay system" evidence="7">
    <location>
        <position position="518"/>
    </location>
</feature>
<dbReference type="Pfam" id="PF00082">
    <property type="entry name" value="Peptidase_S8"/>
    <property type="match status" value="1"/>
</dbReference>
<dbReference type="Proteomes" id="UP000266841">
    <property type="component" value="Unassembled WGS sequence"/>
</dbReference>
<evidence type="ECO:0000313" key="10">
    <source>
        <dbReference type="EMBL" id="EJK48925.1"/>
    </source>
</evidence>
<feature type="region of interest" description="Disordered" evidence="8">
    <location>
        <begin position="418"/>
        <end position="440"/>
    </location>
</feature>
<gene>
    <name evidence="10" type="ORF">THAOC_32238</name>
</gene>
<evidence type="ECO:0000259" key="9">
    <source>
        <dbReference type="Pfam" id="PF00082"/>
    </source>
</evidence>
<dbReference type="InterPro" id="IPR036852">
    <property type="entry name" value="Peptidase_S8/S53_dom_sf"/>
</dbReference>
<dbReference type="AlphaFoldDB" id="K0R7K5"/>
<comment type="similarity">
    <text evidence="1 7">Belongs to the peptidase S8 family.</text>
</comment>
<dbReference type="EC" id="3.4.21.62" evidence="6"/>
<dbReference type="EMBL" id="AGNL01045283">
    <property type="protein sequence ID" value="EJK48925.1"/>
    <property type="molecule type" value="Genomic_DNA"/>
</dbReference>
<dbReference type="PANTHER" id="PTHR43399">
    <property type="entry name" value="SUBTILISIN-RELATED"/>
    <property type="match status" value="1"/>
</dbReference>
<dbReference type="SUPFAM" id="SSF52743">
    <property type="entry name" value="Subtilisin-like"/>
    <property type="match status" value="1"/>
</dbReference>
<keyword evidence="11" id="KW-1185">Reference proteome</keyword>
<evidence type="ECO:0000256" key="8">
    <source>
        <dbReference type="SAM" id="MobiDB-lite"/>
    </source>
</evidence>
<protein>
    <recommendedName>
        <fullName evidence="6">subtilisin</fullName>
        <ecNumber evidence="6">3.4.21.62</ecNumber>
    </recommendedName>
</protein>
<evidence type="ECO:0000256" key="5">
    <source>
        <dbReference type="ARBA" id="ARBA00023529"/>
    </source>
</evidence>
<organism evidence="10 11">
    <name type="scientific">Thalassiosira oceanica</name>
    <name type="common">Marine diatom</name>
    <dbReference type="NCBI Taxonomy" id="159749"/>
    <lineage>
        <taxon>Eukaryota</taxon>
        <taxon>Sar</taxon>
        <taxon>Stramenopiles</taxon>
        <taxon>Ochrophyta</taxon>
        <taxon>Bacillariophyta</taxon>
        <taxon>Coscinodiscophyceae</taxon>
        <taxon>Thalassiosirophycidae</taxon>
        <taxon>Thalassiosirales</taxon>
        <taxon>Thalassiosiraceae</taxon>
        <taxon>Thalassiosira</taxon>
    </lineage>
</organism>
<dbReference type="SUPFAM" id="SSF49785">
    <property type="entry name" value="Galactose-binding domain-like"/>
    <property type="match status" value="1"/>
</dbReference>
<accession>K0R7K5</accession>